<dbReference type="InterPro" id="IPR008271">
    <property type="entry name" value="Ser/Thr_kinase_AS"/>
</dbReference>
<comment type="cofactor">
    <cofactor evidence="1">
        <name>Mg(2+)</name>
        <dbReference type="ChEBI" id="CHEBI:18420"/>
    </cofactor>
</comment>
<dbReference type="FunFam" id="1.10.510.10:FF:000658">
    <property type="entry name" value="Protein CBG12184"/>
    <property type="match status" value="1"/>
</dbReference>
<evidence type="ECO:0000256" key="2">
    <source>
        <dbReference type="ARBA" id="ARBA00022473"/>
    </source>
</evidence>
<dbReference type="GO" id="GO:0005524">
    <property type="term" value="F:ATP binding"/>
    <property type="evidence" value="ECO:0007669"/>
    <property type="project" value="UniProtKB-UniRule"/>
</dbReference>
<evidence type="ECO:0000256" key="6">
    <source>
        <dbReference type="ARBA" id="ARBA00022782"/>
    </source>
</evidence>
<evidence type="ECO:0000256" key="8">
    <source>
        <dbReference type="ARBA" id="ARBA00022842"/>
    </source>
</evidence>
<keyword evidence="4" id="KW-0479">Metal-binding</keyword>
<comment type="caution">
    <text evidence="16">The sequence shown here is derived from an EMBL/GenBank/DDBJ whole genome shotgun (WGS) entry which is preliminary data.</text>
</comment>
<evidence type="ECO:0000256" key="9">
    <source>
        <dbReference type="ARBA" id="ARBA00022843"/>
    </source>
</evidence>
<evidence type="ECO:0000313" key="14">
    <source>
        <dbReference type="EMBL" id="CAF1547794.1"/>
    </source>
</evidence>
<evidence type="ECO:0000256" key="4">
    <source>
        <dbReference type="ARBA" id="ARBA00022723"/>
    </source>
</evidence>
<dbReference type="PROSITE" id="PS50011">
    <property type="entry name" value="PROTEIN_KINASE_DOM"/>
    <property type="match status" value="1"/>
</dbReference>
<dbReference type="PROSITE" id="PS00108">
    <property type="entry name" value="PROTEIN_KINASE_ST"/>
    <property type="match status" value="1"/>
</dbReference>
<dbReference type="Proteomes" id="UP000676336">
    <property type="component" value="Unassembled WGS sequence"/>
</dbReference>
<evidence type="ECO:0000256" key="7">
    <source>
        <dbReference type="ARBA" id="ARBA00022840"/>
    </source>
</evidence>
<organism evidence="16 18">
    <name type="scientific">Rotaria magnacalcarata</name>
    <dbReference type="NCBI Taxonomy" id="392030"/>
    <lineage>
        <taxon>Eukaryota</taxon>
        <taxon>Metazoa</taxon>
        <taxon>Spiralia</taxon>
        <taxon>Gnathifera</taxon>
        <taxon>Rotifera</taxon>
        <taxon>Eurotatoria</taxon>
        <taxon>Bdelloidea</taxon>
        <taxon>Philodinida</taxon>
        <taxon>Philodinidae</taxon>
        <taxon>Rotaria</taxon>
    </lineage>
</organism>
<dbReference type="AlphaFoldDB" id="A0A819TZX8"/>
<dbReference type="PANTHER" id="PTHR24346:SF102">
    <property type="entry name" value="TESTIS-SPECIFIC SERINE_THREONINE-PROTEIN KINASE 1"/>
    <property type="match status" value="1"/>
</dbReference>
<keyword evidence="12" id="KW-0418">Kinase</keyword>
<dbReference type="Pfam" id="PF00069">
    <property type="entry name" value="Pkinase"/>
    <property type="match status" value="1"/>
</dbReference>
<dbReference type="Proteomes" id="UP000663866">
    <property type="component" value="Unassembled WGS sequence"/>
</dbReference>
<evidence type="ECO:0000256" key="12">
    <source>
        <dbReference type="RuleBase" id="RU000304"/>
    </source>
</evidence>
<reference evidence="16" key="1">
    <citation type="submission" date="2021-02" db="EMBL/GenBank/DDBJ databases">
        <authorList>
            <person name="Nowell W R."/>
        </authorList>
    </citation>
    <scope>NUCLEOTIDE SEQUENCE</scope>
</reference>
<dbReference type="EMBL" id="CAJOBG010003845">
    <property type="protein sequence ID" value="CAF4083498.1"/>
    <property type="molecule type" value="Genomic_DNA"/>
</dbReference>
<dbReference type="GO" id="GO:0050321">
    <property type="term" value="F:tau-protein kinase activity"/>
    <property type="evidence" value="ECO:0007669"/>
    <property type="project" value="TreeGrafter"/>
</dbReference>
<evidence type="ECO:0000259" key="13">
    <source>
        <dbReference type="PROSITE" id="PS50011"/>
    </source>
</evidence>
<evidence type="ECO:0000256" key="1">
    <source>
        <dbReference type="ARBA" id="ARBA00001946"/>
    </source>
</evidence>
<dbReference type="GO" id="GO:0005737">
    <property type="term" value="C:cytoplasm"/>
    <property type="evidence" value="ECO:0007669"/>
    <property type="project" value="TreeGrafter"/>
</dbReference>
<dbReference type="GO" id="GO:0000287">
    <property type="term" value="F:magnesium ion binding"/>
    <property type="evidence" value="ECO:0007669"/>
    <property type="project" value="UniProtKB-ARBA"/>
</dbReference>
<keyword evidence="2" id="KW-0217">Developmental protein</keyword>
<dbReference type="Proteomes" id="UP000663856">
    <property type="component" value="Unassembled WGS sequence"/>
</dbReference>
<dbReference type="InterPro" id="IPR000719">
    <property type="entry name" value="Prot_kinase_dom"/>
</dbReference>
<comment type="similarity">
    <text evidence="12">Belongs to the protein kinase superfamily.</text>
</comment>
<dbReference type="SUPFAM" id="SSF56112">
    <property type="entry name" value="Protein kinase-like (PK-like)"/>
    <property type="match status" value="1"/>
</dbReference>
<keyword evidence="7 11" id="KW-0067">ATP-binding</keyword>
<keyword evidence="5 11" id="KW-0547">Nucleotide-binding</keyword>
<evidence type="ECO:0000256" key="3">
    <source>
        <dbReference type="ARBA" id="ARBA00022553"/>
    </source>
</evidence>
<dbReference type="EMBL" id="CAJOBI010008611">
    <property type="protein sequence ID" value="CAF4117422.1"/>
    <property type="molecule type" value="Genomic_DNA"/>
</dbReference>
<evidence type="ECO:0000256" key="5">
    <source>
        <dbReference type="ARBA" id="ARBA00022741"/>
    </source>
</evidence>
<dbReference type="GO" id="GO:0030154">
    <property type="term" value="P:cell differentiation"/>
    <property type="evidence" value="ECO:0007669"/>
    <property type="project" value="UniProtKB-KW"/>
</dbReference>
<protein>
    <recommendedName>
        <fullName evidence="13">Protein kinase domain-containing protein</fullName>
    </recommendedName>
</protein>
<evidence type="ECO:0000313" key="15">
    <source>
        <dbReference type="EMBL" id="CAF2036890.1"/>
    </source>
</evidence>
<dbReference type="GO" id="GO:0035556">
    <property type="term" value="P:intracellular signal transduction"/>
    <property type="evidence" value="ECO:0007669"/>
    <property type="project" value="TreeGrafter"/>
</dbReference>
<dbReference type="EMBL" id="CAJNRF010002370">
    <property type="protein sequence ID" value="CAF2036890.1"/>
    <property type="molecule type" value="Genomic_DNA"/>
</dbReference>
<dbReference type="GO" id="GO:0007283">
    <property type="term" value="P:spermatogenesis"/>
    <property type="evidence" value="ECO:0007669"/>
    <property type="project" value="UniProtKB-KW"/>
</dbReference>
<keyword evidence="3" id="KW-0597">Phosphoprotein</keyword>
<accession>A0A819TZX8</accession>
<dbReference type="InterPro" id="IPR017441">
    <property type="entry name" value="Protein_kinase_ATP_BS"/>
</dbReference>
<dbReference type="GO" id="GO:0000226">
    <property type="term" value="P:microtubule cytoskeleton organization"/>
    <property type="evidence" value="ECO:0007669"/>
    <property type="project" value="TreeGrafter"/>
</dbReference>
<gene>
    <name evidence="14" type="ORF">CJN711_LOCUS30172</name>
    <name evidence="16" type="ORF">OVN521_LOCUS19919</name>
    <name evidence="17" type="ORF">SMN809_LOCUS18111</name>
    <name evidence="15" type="ORF">WKI299_LOCUS7693</name>
</gene>
<dbReference type="InterPro" id="IPR011009">
    <property type="entry name" value="Kinase-like_dom_sf"/>
</dbReference>
<feature type="domain" description="Protein kinase" evidence="13">
    <location>
        <begin position="74"/>
        <end position="340"/>
    </location>
</feature>
<feature type="binding site" evidence="11">
    <location>
        <position position="103"/>
    </location>
    <ligand>
        <name>ATP</name>
        <dbReference type="ChEBI" id="CHEBI:30616"/>
    </ligand>
</feature>
<keyword evidence="8" id="KW-0460">Magnesium</keyword>
<keyword evidence="12" id="KW-0723">Serine/threonine-protein kinase</keyword>
<evidence type="ECO:0000256" key="11">
    <source>
        <dbReference type="PROSITE-ProRule" id="PRU10141"/>
    </source>
</evidence>
<keyword evidence="6" id="KW-0221">Differentiation</keyword>
<evidence type="ECO:0000313" key="17">
    <source>
        <dbReference type="EMBL" id="CAF4117422.1"/>
    </source>
</evidence>
<dbReference type="Gene3D" id="1.10.510.10">
    <property type="entry name" value="Transferase(Phosphotransferase) domain 1"/>
    <property type="match status" value="1"/>
</dbReference>
<dbReference type="Proteomes" id="UP000663855">
    <property type="component" value="Unassembled WGS sequence"/>
</dbReference>
<name>A0A819TZX8_9BILA</name>
<dbReference type="PROSITE" id="PS00107">
    <property type="entry name" value="PROTEIN_KINASE_ATP"/>
    <property type="match status" value="1"/>
</dbReference>
<keyword evidence="10" id="KW-0744">Spermatogenesis</keyword>
<evidence type="ECO:0000313" key="18">
    <source>
        <dbReference type="Proteomes" id="UP000663866"/>
    </source>
</evidence>
<keyword evidence="12" id="KW-0808">Transferase</keyword>
<keyword evidence="18" id="KW-1185">Reference proteome</keyword>
<sequence length="383" mass="43925">MLSRSGVDKFMITTMNNSLSFTNGKHDPKGLKNPKFTTQGQQFQARSKLYSSTGTKNYSTSTDAQQPLLQLGFRINEKLIGTGSYAKVKRCIREIDNKEFAVKIIDRDKAPSDFVSKFLPRELDIIRTLDHPNIIKVQQILETKSLTLIIMEYASNGDLLDYINKTTRLQESVARRMFRELSDAIYYIHLRNICHRDLKCENLLLDNHLRIKLADFGFSRYCVDPPRTENKKNVIEKKILSRTFCGSAAYAAPEILRGQEYNPKLYDIWSAGCILYIMIYSKMPFDDSDIKKMIEAQMTKGALRFGSEGSSEVQDLIVRMLQPEVTQRWPIELIQKHSWLSRQTNTDNHGSSISYVNAMTTNRIQTQGGVNQVQKRHGSPIYA</sequence>
<evidence type="ECO:0000256" key="10">
    <source>
        <dbReference type="ARBA" id="ARBA00022871"/>
    </source>
</evidence>
<proteinExistence type="inferred from homology"/>
<dbReference type="EMBL" id="CAJNOV010014358">
    <property type="protein sequence ID" value="CAF1547794.1"/>
    <property type="molecule type" value="Genomic_DNA"/>
</dbReference>
<dbReference type="PANTHER" id="PTHR24346">
    <property type="entry name" value="MAP/MICROTUBULE AFFINITY-REGULATING KINASE"/>
    <property type="match status" value="1"/>
</dbReference>
<evidence type="ECO:0000313" key="16">
    <source>
        <dbReference type="EMBL" id="CAF4083498.1"/>
    </source>
</evidence>
<dbReference type="SMART" id="SM00220">
    <property type="entry name" value="S_TKc"/>
    <property type="match status" value="1"/>
</dbReference>
<keyword evidence="9" id="KW-0832">Ubl conjugation</keyword>